<proteinExistence type="predicted"/>
<dbReference type="InParanoid" id="A0A0C3EEM3"/>
<dbReference type="Proteomes" id="UP000054166">
    <property type="component" value="Unassembled WGS sequence"/>
</dbReference>
<evidence type="ECO:0000313" key="3">
    <source>
        <dbReference type="Proteomes" id="UP000054166"/>
    </source>
</evidence>
<evidence type="ECO:0000256" key="1">
    <source>
        <dbReference type="SAM" id="MobiDB-lite"/>
    </source>
</evidence>
<feature type="region of interest" description="Disordered" evidence="1">
    <location>
        <begin position="1"/>
        <end position="58"/>
    </location>
</feature>
<dbReference type="HOGENOM" id="CLU_1975828_0_0_1"/>
<feature type="compositionally biased region" description="Low complexity" evidence="1">
    <location>
        <begin position="33"/>
        <end position="42"/>
    </location>
</feature>
<dbReference type="EMBL" id="KN833502">
    <property type="protein sequence ID" value="KIM71090.1"/>
    <property type="molecule type" value="Genomic_DNA"/>
</dbReference>
<gene>
    <name evidence="2" type="ORF">PILCRDRAFT_830550</name>
</gene>
<name>A0A0C3EEM3_PILCF</name>
<organism evidence="2 3">
    <name type="scientific">Piloderma croceum (strain F 1598)</name>
    <dbReference type="NCBI Taxonomy" id="765440"/>
    <lineage>
        <taxon>Eukaryota</taxon>
        <taxon>Fungi</taxon>
        <taxon>Dikarya</taxon>
        <taxon>Basidiomycota</taxon>
        <taxon>Agaricomycotina</taxon>
        <taxon>Agaricomycetes</taxon>
        <taxon>Agaricomycetidae</taxon>
        <taxon>Atheliales</taxon>
        <taxon>Atheliaceae</taxon>
        <taxon>Piloderma</taxon>
    </lineage>
</organism>
<keyword evidence="3" id="KW-1185">Reference proteome</keyword>
<reference evidence="2 3" key="1">
    <citation type="submission" date="2014-04" db="EMBL/GenBank/DDBJ databases">
        <authorList>
            <consortium name="DOE Joint Genome Institute"/>
            <person name="Kuo A."/>
            <person name="Tarkka M."/>
            <person name="Buscot F."/>
            <person name="Kohler A."/>
            <person name="Nagy L.G."/>
            <person name="Floudas D."/>
            <person name="Copeland A."/>
            <person name="Barry K.W."/>
            <person name="Cichocki N."/>
            <person name="Veneault-Fourrey C."/>
            <person name="LaButti K."/>
            <person name="Lindquist E.A."/>
            <person name="Lipzen A."/>
            <person name="Lundell T."/>
            <person name="Morin E."/>
            <person name="Murat C."/>
            <person name="Sun H."/>
            <person name="Tunlid A."/>
            <person name="Henrissat B."/>
            <person name="Grigoriev I.V."/>
            <person name="Hibbett D.S."/>
            <person name="Martin F."/>
            <person name="Nordberg H.P."/>
            <person name="Cantor M.N."/>
            <person name="Hua S.X."/>
        </authorList>
    </citation>
    <scope>NUCLEOTIDE SEQUENCE [LARGE SCALE GENOMIC DNA]</scope>
    <source>
        <strain evidence="2 3">F 1598</strain>
    </source>
</reference>
<accession>A0A0C3EEM3</accession>
<feature type="compositionally biased region" description="Low complexity" evidence="1">
    <location>
        <begin position="7"/>
        <end position="16"/>
    </location>
</feature>
<feature type="non-terminal residue" evidence="2">
    <location>
        <position position="1"/>
    </location>
</feature>
<reference evidence="3" key="2">
    <citation type="submission" date="2015-01" db="EMBL/GenBank/DDBJ databases">
        <title>Evolutionary Origins and Diversification of the Mycorrhizal Mutualists.</title>
        <authorList>
            <consortium name="DOE Joint Genome Institute"/>
            <consortium name="Mycorrhizal Genomics Consortium"/>
            <person name="Kohler A."/>
            <person name="Kuo A."/>
            <person name="Nagy L.G."/>
            <person name="Floudas D."/>
            <person name="Copeland A."/>
            <person name="Barry K.W."/>
            <person name="Cichocki N."/>
            <person name="Veneault-Fourrey C."/>
            <person name="LaButti K."/>
            <person name="Lindquist E.A."/>
            <person name="Lipzen A."/>
            <person name="Lundell T."/>
            <person name="Morin E."/>
            <person name="Murat C."/>
            <person name="Riley R."/>
            <person name="Ohm R."/>
            <person name="Sun H."/>
            <person name="Tunlid A."/>
            <person name="Henrissat B."/>
            <person name="Grigoriev I.V."/>
            <person name="Hibbett D.S."/>
            <person name="Martin F."/>
        </authorList>
    </citation>
    <scope>NUCLEOTIDE SEQUENCE [LARGE SCALE GENOMIC DNA]</scope>
    <source>
        <strain evidence="3">F 1598</strain>
    </source>
</reference>
<dbReference type="AlphaFoldDB" id="A0A0C3EEM3"/>
<protein>
    <submittedName>
        <fullName evidence="2">Uncharacterized protein</fullName>
    </submittedName>
</protein>
<evidence type="ECO:0000313" key="2">
    <source>
        <dbReference type="EMBL" id="KIM71090.1"/>
    </source>
</evidence>
<sequence length="127" mass="13947">FTRRAPNRATTARFRPFSPNRLSLASRLRTQRPTAATASSAPPHHPPSPFSIPISNGAPEIKPQRLDFGFLALGPLSGLAFANAMPHHHHNLISTTAPPPFTALHPHFQRRARTQAPVAQFRVLTLN</sequence>